<evidence type="ECO:0000256" key="2">
    <source>
        <dbReference type="SAM" id="Phobius"/>
    </source>
</evidence>
<evidence type="ECO:0000313" key="3">
    <source>
        <dbReference type="EMBL" id="KTB28819.1"/>
    </source>
</evidence>
<name>A0A0W0EXJ9_MONRR</name>
<dbReference type="AlphaFoldDB" id="A0A0W0EXJ9"/>
<keyword evidence="2" id="KW-0812">Transmembrane</keyword>
<keyword evidence="2" id="KW-0472">Membrane</keyword>
<dbReference type="EMBL" id="LATX01002462">
    <property type="protein sequence ID" value="KTB28819.1"/>
    <property type="molecule type" value="Genomic_DNA"/>
</dbReference>
<evidence type="ECO:0000256" key="1">
    <source>
        <dbReference type="SAM" id="MobiDB-lite"/>
    </source>
</evidence>
<comment type="caution">
    <text evidence="3">The sequence shown here is derived from an EMBL/GenBank/DDBJ whole genome shotgun (WGS) entry which is preliminary data.</text>
</comment>
<dbReference type="Proteomes" id="UP000054988">
    <property type="component" value="Unassembled WGS sequence"/>
</dbReference>
<feature type="compositionally biased region" description="Polar residues" evidence="1">
    <location>
        <begin position="235"/>
        <end position="245"/>
    </location>
</feature>
<dbReference type="Gene3D" id="2.60.120.260">
    <property type="entry name" value="Galactose-binding domain-like"/>
    <property type="match status" value="1"/>
</dbReference>
<sequence>MNFGSPIIIDDRDPSIEYYPPWRWWTSGFVHGTVTANASLNLTFHGITIGVYGTIVQAPTERDKVPTSRYSIDGEPATVFTAPRLQAKAHQQLFYQSPVLEDRKHTLMISMDTQGPTYYLDYFNVTPGIQATSSLSSSLSTISVLPSTSTSTSLQDASGTTTPSSVSTSIDAKLTKTHLIGGVVGGVTGALLLLALISIVLVRRRKQKGYPLVVPFYSQPEVFQSAARGRRVHTKTQGGSLGTTSREGREIAMGPPSYHS</sequence>
<feature type="transmembrane region" description="Helical" evidence="2">
    <location>
        <begin position="179"/>
        <end position="202"/>
    </location>
</feature>
<gene>
    <name evidence="3" type="ORF">WG66_18523</name>
</gene>
<accession>A0A0W0EXJ9</accession>
<evidence type="ECO:0000313" key="4">
    <source>
        <dbReference type="Proteomes" id="UP000054988"/>
    </source>
</evidence>
<protein>
    <submittedName>
        <fullName evidence="3">Uncharacterized protein</fullName>
    </submittedName>
</protein>
<organism evidence="3 4">
    <name type="scientific">Moniliophthora roreri</name>
    <name type="common">Frosty pod rot fungus</name>
    <name type="synonym">Monilia roreri</name>
    <dbReference type="NCBI Taxonomy" id="221103"/>
    <lineage>
        <taxon>Eukaryota</taxon>
        <taxon>Fungi</taxon>
        <taxon>Dikarya</taxon>
        <taxon>Basidiomycota</taxon>
        <taxon>Agaricomycotina</taxon>
        <taxon>Agaricomycetes</taxon>
        <taxon>Agaricomycetidae</taxon>
        <taxon>Agaricales</taxon>
        <taxon>Marasmiineae</taxon>
        <taxon>Marasmiaceae</taxon>
        <taxon>Moniliophthora</taxon>
    </lineage>
</organism>
<reference evidence="3 4" key="1">
    <citation type="submission" date="2015-12" db="EMBL/GenBank/DDBJ databases">
        <title>Draft genome sequence of Moniliophthora roreri, the causal agent of frosty pod rot of cacao.</title>
        <authorList>
            <person name="Aime M.C."/>
            <person name="Diaz-Valderrama J.R."/>
            <person name="Kijpornyongpan T."/>
            <person name="Phillips-Mora W."/>
        </authorList>
    </citation>
    <scope>NUCLEOTIDE SEQUENCE [LARGE SCALE GENOMIC DNA]</scope>
    <source>
        <strain evidence="3 4">MCA 2952</strain>
    </source>
</reference>
<feature type="region of interest" description="Disordered" evidence="1">
    <location>
        <begin position="228"/>
        <end position="260"/>
    </location>
</feature>
<proteinExistence type="predicted"/>
<keyword evidence="2" id="KW-1133">Transmembrane helix</keyword>